<reference evidence="2" key="1">
    <citation type="submission" date="2022-10" db="EMBL/GenBank/DDBJ databases">
        <title>The complete genomes of actinobacterial strains from the NBC collection.</title>
        <authorList>
            <person name="Joergensen T.S."/>
            <person name="Alvarez Arevalo M."/>
            <person name="Sterndorff E.B."/>
            <person name="Faurdal D."/>
            <person name="Vuksanovic O."/>
            <person name="Mourched A.-S."/>
            <person name="Charusanti P."/>
            <person name="Shaw S."/>
            <person name="Blin K."/>
            <person name="Weber T."/>
        </authorList>
    </citation>
    <scope>NUCLEOTIDE SEQUENCE</scope>
    <source>
        <strain evidence="2">NBC_00119</strain>
    </source>
</reference>
<organism evidence="2">
    <name type="scientific">Streptomyces sp. NBC_00119</name>
    <dbReference type="NCBI Taxonomy" id="2975659"/>
    <lineage>
        <taxon>Bacteria</taxon>
        <taxon>Bacillati</taxon>
        <taxon>Actinomycetota</taxon>
        <taxon>Actinomycetes</taxon>
        <taxon>Kitasatosporales</taxon>
        <taxon>Streptomycetaceae</taxon>
        <taxon>Streptomyces</taxon>
    </lineage>
</organism>
<evidence type="ECO:0000313" key="2">
    <source>
        <dbReference type="EMBL" id="WTS13748.1"/>
    </source>
</evidence>
<sequence length="115" mass="11567">MSLLLVPEAAALTVTAADGRTRTVTVHGFPEVFRLDQVAALKPLLARLRAGRIGIAEASRRLVTIVTALAVGLVVGGALTEGPGSTRTAVPPQDPGTSSASDEQGGTEALDGAAP</sequence>
<name>A0AAU1U9Y9_9ACTN</name>
<feature type="compositionally biased region" description="Polar residues" evidence="1">
    <location>
        <begin position="95"/>
        <end position="104"/>
    </location>
</feature>
<dbReference type="AlphaFoldDB" id="A0AAU1U9Y9"/>
<gene>
    <name evidence="2" type="ORF">OHU69_23440</name>
</gene>
<accession>A0AAU1U9Y9</accession>
<evidence type="ECO:0000256" key="1">
    <source>
        <dbReference type="SAM" id="MobiDB-lite"/>
    </source>
</evidence>
<feature type="region of interest" description="Disordered" evidence="1">
    <location>
        <begin position="78"/>
        <end position="115"/>
    </location>
</feature>
<dbReference type="EMBL" id="CP108195">
    <property type="protein sequence ID" value="WTS13748.1"/>
    <property type="molecule type" value="Genomic_DNA"/>
</dbReference>
<proteinExistence type="predicted"/>
<protein>
    <submittedName>
        <fullName evidence="2">Uncharacterized protein</fullName>
    </submittedName>
</protein>